<dbReference type="EMBL" id="VJXR01000047">
    <property type="protein sequence ID" value="TRW44307.1"/>
    <property type="molecule type" value="Genomic_DNA"/>
</dbReference>
<keyword evidence="1" id="KW-0472">Membrane</keyword>
<gene>
    <name evidence="2" type="ORF">FJ693_14050</name>
</gene>
<reference evidence="2 3" key="1">
    <citation type="submission" date="2019-07" db="EMBL/GenBank/DDBJ databases">
        <title>Georgenia wutianyii sp. nov. and Georgenia *** sp. nov. isolated from plateau pika (Ochotona curzoniae) in the Qinghai-Tibet plateau of China.</title>
        <authorList>
            <person name="Tian Z."/>
        </authorList>
    </citation>
    <scope>NUCLEOTIDE SEQUENCE [LARGE SCALE GENOMIC DNA]</scope>
    <source>
        <strain evidence="2 3">Z446</strain>
    </source>
</reference>
<comment type="caution">
    <text evidence="2">The sequence shown here is derived from an EMBL/GenBank/DDBJ whole genome shotgun (WGS) entry which is preliminary data.</text>
</comment>
<dbReference type="Proteomes" id="UP000318693">
    <property type="component" value="Unassembled WGS sequence"/>
</dbReference>
<feature type="transmembrane region" description="Helical" evidence="1">
    <location>
        <begin position="161"/>
        <end position="181"/>
    </location>
</feature>
<feature type="transmembrane region" description="Helical" evidence="1">
    <location>
        <begin position="21"/>
        <end position="41"/>
    </location>
</feature>
<proteinExistence type="predicted"/>
<feature type="transmembrane region" description="Helical" evidence="1">
    <location>
        <begin position="104"/>
        <end position="125"/>
    </location>
</feature>
<keyword evidence="1" id="KW-0812">Transmembrane</keyword>
<keyword evidence="1" id="KW-1133">Transmembrane helix</keyword>
<evidence type="ECO:0000313" key="3">
    <source>
        <dbReference type="Proteomes" id="UP000318693"/>
    </source>
</evidence>
<name>A0A552WNL8_9MICO</name>
<evidence type="ECO:0000256" key="1">
    <source>
        <dbReference type="SAM" id="Phobius"/>
    </source>
</evidence>
<dbReference type="RefSeq" id="WP_143419104.1">
    <property type="nucleotide sequence ID" value="NZ_VJXR01000047.1"/>
</dbReference>
<organism evidence="2 3">
    <name type="scientific">Georgenia yuyongxinii</name>
    <dbReference type="NCBI Taxonomy" id="2589797"/>
    <lineage>
        <taxon>Bacteria</taxon>
        <taxon>Bacillati</taxon>
        <taxon>Actinomycetota</taxon>
        <taxon>Actinomycetes</taxon>
        <taxon>Micrococcales</taxon>
        <taxon>Bogoriellaceae</taxon>
        <taxon>Georgenia</taxon>
    </lineage>
</organism>
<feature type="transmembrane region" description="Helical" evidence="1">
    <location>
        <begin position="72"/>
        <end position="92"/>
    </location>
</feature>
<keyword evidence="3" id="KW-1185">Reference proteome</keyword>
<accession>A0A552WNL8</accession>
<sequence>MPPAAATPPAREQRIPEVLKVVTQLASLVALVTALLVYFGWRRTAEMAERFGADASIFGLSSQDYVLRSVDIVLLPAVVLLLLALLGLWAHGRLVTRPRTARRVAAVLRFSWLVPLVVGVPQLVWREPVGVFWLPFWFAVAVFGTWYAQALGARIQGRTQAMPLVAVVVLTALAAVALFWMTERVAWAVGGARAEDIKDDVDRTLAAVTLYSDQRLDLAGADLTESVLADAEAAHRYRYDGLFLLDQSGGKHFLLTGDWSPGHGRLIVLPDNSSVRLEFGPGR</sequence>
<protein>
    <submittedName>
        <fullName evidence="2">Uncharacterized protein</fullName>
    </submittedName>
</protein>
<dbReference type="AlphaFoldDB" id="A0A552WNL8"/>
<evidence type="ECO:0000313" key="2">
    <source>
        <dbReference type="EMBL" id="TRW44307.1"/>
    </source>
</evidence>
<feature type="transmembrane region" description="Helical" evidence="1">
    <location>
        <begin position="131"/>
        <end position="149"/>
    </location>
</feature>